<evidence type="ECO:0000256" key="4">
    <source>
        <dbReference type="ARBA" id="ARBA00022989"/>
    </source>
</evidence>
<evidence type="ECO:0000256" key="3">
    <source>
        <dbReference type="ARBA" id="ARBA00022692"/>
    </source>
</evidence>
<feature type="transmembrane region" description="Helical" evidence="6">
    <location>
        <begin position="310"/>
        <end position="327"/>
    </location>
</feature>
<evidence type="ECO:0000256" key="6">
    <source>
        <dbReference type="SAM" id="Phobius"/>
    </source>
</evidence>
<evidence type="ECO:0000256" key="5">
    <source>
        <dbReference type="ARBA" id="ARBA00023136"/>
    </source>
</evidence>
<dbReference type="OrthoDB" id="10061976at2759"/>
<protein>
    <recommendedName>
        <fullName evidence="7">Major facilitator superfamily associated domain-containing protein</fullName>
    </recommendedName>
</protein>
<dbReference type="GO" id="GO:0016020">
    <property type="term" value="C:membrane"/>
    <property type="evidence" value="ECO:0007669"/>
    <property type="project" value="UniProtKB-SubCell"/>
</dbReference>
<reference evidence="8 9" key="2">
    <citation type="submission" date="2019-01" db="EMBL/GenBank/DDBJ databases">
        <title>The decoding of complex shrimp genome reveals the adaptation for benthos swimmer, frequently molting mechanism and breeding impact on genome.</title>
        <authorList>
            <person name="Sun Y."/>
            <person name="Gao Y."/>
            <person name="Yu Y."/>
        </authorList>
    </citation>
    <scope>NUCLEOTIDE SEQUENCE [LARGE SCALE GENOMIC DNA]</scope>
    <source>
        <tissue evidence="8">Muscle</tissue>
    </source>
</reference>
<dbReference type="Gene3D" id="1.20.1250.20">
    <property type="entry name" value="MFS general substrate transporter like domains"/>
    <property type="match status" value="3"/>
</dbReference>
<name>A0A423TW30_PENVA</name>
<comment type="caution">
    <text evidence="8">The sequence shown here is derived from an EMBL/GenBank/DDBJ whole genome shotgun (WGS) entry which is preliminary data.</text>
</comment>
<dbReference type="InterPro" id="IPR036259">
    <property type="entry name" value="MFS_trans_sf"/>
</dbReference>
<accession>A0A423TW30</accession>
<keyword evidence="9" id="KW-1185">Reference proteome</keyword>
<feature type="transmembrane region" description="Helical" evidence="6">
    <location>
        <begin position="447"/>
        <end position="467"/>
    </location>
</feature>
<dbReference type="SUPFAM" id="SSF103473">
    <property type="entry name" value="MFS general substrate transporter"/>
    <property type="match status" value="2"/>
</dbReference>
<keyword evidence="3 6" id="KW-0812">Transmembrane</keyword>
<feature type="domain" description="Major facilitator superfamily associated" evidence="7">
    <location>
        <begin position="22"/>
        <end position="518"/>
    </location>
</feature>
<keyword evidence="4 6" id="KW-1133">Transmembrane helix</keyword>
<gene>
    <name evidence="8" type="ORF">C7M84_000646</name>
</gene>
<evidence type="ECO:0000313" key="9">
    <source>
        <dbReference type="Proteomes" id="UP000283509"/>
    </source>
</evidence>
<dbReference type="Pfam" id="PF12832">
    <property type="entry name" value="MFS_1_like"/>
    <property type="match status" value="1"/>
</dbReference>
<evidence type="ECO:0000256" key="1">
    <source>
        <dbReference type="ARBA" id="ARBA00004141"/>
    </source>
</evidence>
<feature type="transmembrane region" description="Helical" evidence="6">
    <location>
        <begin position="71"/>
        <end position="93"/>
    </location>
</feature>
<proteinExistence type="inferred from homology"/>
<evidence type="ECO:0000259" key="7">
    <source>
        <dbReference type="Pfam" id="PF12832"/>
    </source>
</evidence>
<evidence type="ECO:0000313" key="8">
    <source>
        <dbReference type="EMBL" id="ROT80612.1"/>
    </source>
</evidence>
<feature type="non-terminal residue" evidence="8">
    <location>
        <position position="518"/>
    </location>
</feature>
<dbReference type="InterPro" id="IPR051717">
    <property type="entry name" value="MFS_MFSD6"/>
</dbReference>
<evidence type="ECO:0000256" key="2">
    <source>
        <dbReference type="ARBA" id="ARBA00005241"/>
    </source>
</evidence>
<feature type="transmembrane region" description="Helical" evidence="6">
    <location>
        <begin position="342"/>
        <end position="364"/>
    </location>
</feature>
<comment type="similarity">
    <text evidence="2">Belongs to the major facilitator superfamily. MFSD6 family.</text>
</comment>
<dbReference type="PANTHER" id="PTHR16172">
    <property type="entry name" value="MAJOR FACILITATOR SUPERFAMILY DOMAIN-CONTAINING PROTEIN 6-LIKE"/>
    <property type="match status" value="1"/>
</dbReference>
<organism evidence="8 9">
    <name type="scientific">Penaeus vannamei</name>
    <name type="common">Whiteleg shrimp</name>
    <name type="synonym">Litopenaeus vannamei</name>
    <dbReference type="NCBI Taxonomy" id="6689"/>
    <lineage>
        <taxon>Eukaryota</taxon>
        <taxon>Metazoa</taxon>
        <taxon>Ecdysozoa</taxon>
        <taxon>Arthropoda</taxon>
        <taxon>Crustacea</taxon>
        <taxon>Multicrustacea</taxon>
        <taxon>Malacostraca</taxon>
        <taxon>Eumalacostraca</taxon>
        <taxon>Eucarida</taxon>
        <taxon>Decapoda</taxon>
        <taxon>Dendrobranchiata</taxon>
        <taxon>Penaeoidea</taxon>
        <taxon>Penaeidae</taxon>
        <taxon>Penaeus</taxon>
    </lineage>
</organism>
<reference evidence="8 9" key="1">
    <citation type="submission" date="2018-04" db="EMBL/GenBank/DDBJ databases">
        <authorList>
            <person name="Zhang X."/>
            <person name="Yuan J."/>
            <person name="Li F."/>
            <person name="Xiang J."/>
        </authorList>
    </citation>
    <scope>NUCLEOTIDE SEQUENCE [LARGE SCALE GENOMIC DNA]</scope>
    <source>
        <tissue evidence="8">Muscle</tissue>
    </source>
</reference>
<dbReference type="AlphaFoldDB" id="A0A423TW30"/>
<comment type="subcellular location">
    <subcellularLocation>
        <location evidence="1">Membrane</location>
        <topology evidence="1">Multi-pass membrane protein</topology>
    </subcellularLocation>
</comment>
<dbReference type="Proteomes" id="UP000283509">
    <property type="component" value="Unassembled WGS sequence"/>
</dbReference>
<keyword evidence="5 6" id="KW-0472">Membrane</keyword>
<feature type="transmembrane region" description="Helical" evidence="6">
    <location>
        <begin position="384"/>
        <end position="409"/>
    </location>
</feature>
<dbReference type="EMBL" id="QCYY01001099">
    <property type="protein sequence ID" value="ROT80612.1"/>
    <property type="molecule type" value="Genomic_DNA"/>
</dbReference>
<feature type="transmembrane region" description="Helical" evidence="6">
    <location>
        <begin position="421"/>
        <end position="440"/>
    </location>
</feature>
<feature type="transmembrane region" description="Helical" evidence="6">
    <location>
        <begin position="41"/>
        <end position="59"/>
    </location>
</feature>
<sequence length="518" mass="56276">MCVRSVALFHEQEKRQRKANTTLYPYLAVHLQSLGFGADKAAVVFAIIPLVSIMGPPVAGAVADKIGNFKLFFSVMVAVSGLLSLFLLVIPAVPVPPGLSLTLLTDHLEPEYQDVNKLAEVLPKEESGKTVDAEYLQFIVITNQSGCDIYDEYQTTMDGINKINIGSAEPKATANLTLIQKTSNFSLMAVTTHHPLYCPTGVPLRPLSKGAEALLPEILMDYNTSALDIKNGNLSTDEDAWWRSGCDVKVPGLCEPHHADIIGAEALSFWTYLFARTFLNGAVNAAFTLFEGATLSLLKRHEGDYGLQRLWGYMGSMVFTPFSGWLIDTMSYGSSTPDFRPAFYLFVGLQGLAGLVALSVDLKFKPPSDQVIKNIWRFLHNVEVIMLFVAMGLSGAFFGFLEAFLFWFLGDLGASRSLMGLTVTVGAAAAIPLLIVMTPIVRKFGHICVIAMGFLGYAIRFAGYASIYNPVSALYFEALEGVTMGLMLSAGMTYASELSTTKTVVSLQALSGTLHYGV</sequence>
<dbReference type="InterPro" id="IPR024989">
    <property type="entry name" value="MFS_assoc_dom"/>
</dbReference>
<feature type="transmembrane region" description="Helical" evidence="6">
    <location>
        <begin position="278"/>
        <end position="298"/>
    </location>
</feature>
<dbReference type="PANTHER" id="PTHR16172:SF35">
    <property type="entry name" value="MAJOR FACILITATOR SUPERFAMILY (MFS) PROFILE DOMAIN-CONTAINING PROTEIN"/>
    <property type="match status" value="1"/>
</dbReference>